<protein>
    <submittedName>
        <fullName evidence="1">Transcriptional regulator, arsr family</fullName>
    </submittedName>
</protein>
<name>A0A0W8F831_9ZZZZ</name>
<dbReference type="AlphaFoldDB" id="A0A0W8F831"/>
<accession>A0A0W8F831</accession>
<dbReference type="InterPro" id="IPR036390">
    <property type="entry name" value="WH_DNA-bd_sf"/>
</dbReference>
<dbReference type="InterPro" id="IPR014517">
    <property type="entry name" value="ArsR_tscrpt_regulator"/>
</dbReference>
<sequence length="172" mass="19469">MTGKRTRIINDPSDLVPLLQAFGSAVHKKIFDELSREWRTERELAGLFGDDAGVHRSVALLRKSGLIETKWRVPEPGESPEKEYHSTYSRIQANFQATMEDLSELISLTFMSDEELREVTETLQKMVNGGNNSLSNLSRELGLSQVFIRGVAKRAEGLAVRGQRIEPYEEDF</sequence>
<dbReference type="SUPFAM" id="SSF46785">
    <property type="entry name" value="Winged helix' DNA-binding domain"/>
    <property type="match status" value="1"/>
</dbReference>
<evidence type="ECO:0000313" key="1">
    <source>
        <dbReference type="EMBL" id="KUG17033.1"/>
    </source>
</evidence>
<organism evidence="1">
    <name type="scientific">hydrocarbon metagenome</name>
    <dbReference type="NCBI Taxonomy" id="938273"/>
    <lineage>
        <taxon>unclassified sequences</taxon>
        <taxon>metagenomes</taxon>
        <taxon>ecological metagenomes</taxon>
    </lineage>
</organism>
<dbReference type="PIRSF" id="PIRSF022057">
    <property type="entry name" value="UCP022057"/>
    <property type="match status" value="1"/>
</dbReference>
<comment type="caution">
    <text evidence="1">The sequence shown here is derived from an EMBL/GenBank/DDBJ whole genome shotgun (WGS) entry which is preliminary data.</text>
</comment>
<dbReference type="Pfam" id="PF09824">
    <property type="entry name" value="ArsR"/>
    <property type="match status" value="1"/>
</dbReference>
<gene>
    <name evidence="1" type="ORF">ASZ90_013294</name>
</gene>
<proteinExistence type="predicted"/>
<dbReference type="EMBL" id="LNQE01001468">
    <property type="protein sequence ID" value="KUG17033.1"/>
    <property type="molecule type" value="Genomic_DNA"/>
</dbReference>
<reference evidence="1" key="1">
    <citation type="journal article" date="2015" name="Proc. Natl. Acad. Sci. U.S.A.">
        <title>Networks of energetic and metabolic interactions define dynamics in microbial communities.</title>
        <authorList>
            <person name="Embree M."/>
            <person name="Liu J.K."/>
            <person name="Al-Bassam M.M."/>
            <person name="Zengler K."/>
        </authorList>
    </citation>
    <scope>NUCLEOTIDE SEQUENCE</scope>
</reference>